<proteinExistence type="predicted"/>
<dbReference type="Gene3D" id="3.10.20.320">
    <property type="entry name" value="Putative peptidoglycan bound protein (lpxtg motif)"/>
    <property type="match status" value="2"/>
</dbReference>
<sequence length="1617" mass="169933">MIDNQRKNKRLKLLHDSGRLKEHFKMYKVGRTWLFSGVTVLVFGAATFFDLPSIKADTTAASTVATEQVNGSSASTAKALSSAANFSLATSNASASSSIASAGNSSATNTNSVASKNVAVSQSNSSSMAVSQNSPVSSAANLNNSGDKTNSSAVSEVSSSSTNQTGASVAQTNSESTVTSHDTGGSMSSTESLSSNKSISSTEIENLQDQLPTGTLVTENNGILHIDLSAGDDPTAVKAILENMDIEFPVTLSAKDADTAISYSAANLINSGEIILNSLNWSSADNSTMDYYQFSVPTDGLITIKANSGLKAGDTINLGNLSITGQLTGSASMNLSSATLTGIGTLSGSVITLDDTYNDAVDHSISIKFPTNISSNTTKNIDDSSLKISETYLGQTITINYEPVIPAAVVDNGGGFTENSYTNGTTGYVYSGVQFGSTTPYKDLLGSDGTITTDTSYPDQDLVYVWRFAANPNLQSVSSPQIYENGGTTGMQGIMPDASDIANNGHYTNGSFDGLKFYTIPSDTAIADVENVLPVGGYTTYQDADGNWYAAVNFGQFGTDNAVKTTADWVTDSVNDNPWTADEGADEKAVTALTGNNAINGSFISAGIQVNGIPIDPNYVTPFEITVYSSSNSFATPISNLTAETKPTSVAVAGQNTVQFVNVDQDGNLIGATTDSDGNSVPASTTLAGWADGNSVGQTATNYDYTAAKNLTDSNGEAYRLDDESQAEYTGPYSLTNKVIYVVYDATVNVTLTYVDDDNKEEPVGDSVTQSGFAGDSVTFDNITVPANYELASGETAADKTVTLMADDSDNIVIHLVHKTVVTTPTDPDDVNYGDTHQSVNEIINYVYADGTQAHDPATASLDFTRTVTTDSVTGEVTSYGDWTAVDGDDFAAVESPVIVGYTPDVSSVAAVNDVDAAADDLTEKVTYSVDNQKANIKYVDETTGDTLKTDPINGDSNTTSDYSTADEIAALEGQGYELVSDTVPAGGIVFDTDGKTDQSYTVTFKHKTGTTTPTDPDDVNYDNTHQSVNETINYVYADGIQAHDPATASLDFTRTVTTDSVTGEVTSYGDWTAVDGDDFAAVESPVIVGYTPDVSSVAAVNDVDAAADDLTEKVTYSVDNQKANIKYVDETTGDTLKTDPINGDSNTTSDYSTADEIAALEGQGYELVSDTVPAGGIVFDTDGKTDQSYTVTFKHKTVTTTPTDPDDVNYDNTHQSVNETINYVYADGTRAHDPATASLDFTRTVTTDSVTGEVTSYGDWTAVDGDDFAAVESPVIVGYTPSQATYKAVNNVTADHGNIVGTITYSKTAIENEDLTIKYIDDTDDSTVKTDTISGEIGASGSYKVNIPAGYTLADGQNSSMDYTITANDSDNLTVHLTHKILTVDPSNPGTDPVDPDNPDGPTNADYTDEMNQTVNETIHYVYADGSKAAEDHTDSVSFNRTVTIDEVTGQVVSYGDWKAVNGDNTFDAVTSPTIAGYTVSQAVYAAQTVSGDSNNIEAKVTYTAKAPAGNSGDNGGDKTPEQPSTELPGATGETSNTVEQTGAKTQSKQEPVKTNNLVLHKESQAKKAAVSEVKRAGILPQTGDNKNSSLSVLGVALLSATLSLFGLRLKKKEDN</sequence>
<feature type="region of interest" description="Disordered" evidence="5">
    <location>
        <begin position="1384"/>
        <end position="1406"/>
    </location>
</feature>
<feature type="compositionally biased region" description="Polar residues" evidence="5">
    <location>
        <begin position="1534"/>
        <end position="1553"/>
    </location>
</feature>
<gene>
    <name evidence="8" type="ORF">N6G96_02200</name>
</gene>
<feature type="transmembrane region" description="Helical" evidence="6">
    <location>
        <begin position="29"/>
        <end position="49"/>
    </location>
</feature>
<organism evidence="8 9">
    <name type="scientific">Pediococcus inopinatus</name>
    <dbReference type="NCBI Taxonomy" id="114090"/>
    <lineage>
        <taxon>Bacteria</taxon>
        <taxon>Bacillati</taxon>
        <taxon>Bacillota</taxon>
        <taxon>Bacilli</taxon>
        <taxon>Lactobacillales</taxon>
        <taxon>Lactobacillaceae</taxon>
        <taxon>Pediococcus</taxon>
    </lineage>
</organism>
<evidence type="ECO:0000256" key="5">
    <source>
        <dbReference type="SAM" id="MobiDB-lite"/>
    </source>
</evidence>
<dbReference type="InterPro" id="IPR041495">
    <property type="entry name" value="Mub_B2"/>
</dbReference>
<dbReference type="Pfam" id="PF17966">
    <property type="entry name" value="Muc_B2"/>
    <property type="match status" value="4"/>
</dbReference>
<evidence type="ECO:0000256" key="4">
    <source>
        <dbReference type="ARBA" id="ARBA00023088"/>
    </source>
</evidence>
<keyword evidence="6" id="KW-0472">Membrane</keyword>
<dbReference type="PROSITE" id="PS50847">
    <property type="entry name" value="GRAM_POS_ANCHORING"/>
    <property type="match status" value="1"/>
</dbReference>
<keyword evidence="9" id="KW-1185">Reference proteome</keyword>
<feature type="region of interest" description="Disordered" evidence="5">
    <location>
        <begin position="124"/>
        <end position="205"/>
    </location>
</feature>
<dbReference type="InterPro" id="IPR022263">
    <property type="entry name" value="KxYKxGKxW"/>
</dbReference>
<evidence type="ECO:0000259" key="7">
    <source>
        <dbReference type="PROSITE" id="PS50847"/>
    </source>
</evidence>
<evidence type="ECO:0000256" key="2">
    <source>
        <dbReference type="ARBA" id="ARBA00022525"/>
    </source>
</evidence>
<keyword evidence="1" id="KW-0134">Cell wall</keyword>
<feature type="compositionally biased region" description="Polar residues" evidence="5">
    <location>
        <begin position="162"/>
        <end position="185"/>
    </location>
</feature>
<evidence type="ECO:0000313" key="9">
    <source>
        <dbReference type="Proteomes" id="UP001302696"/>
    </source>
</evidence>
<evidence type="ECO:0000256" key="1">
    <source>
        <dbReference type="ARBA" id="ARBA00022512"/>
    </source>
</evidence>
<evidence type="ECO:0000256" key="6">
    <source>
        <dbReference type="SAM" id="Phobius"/>
    </source>
</evidence>
<evidence type="ECO:0000313" key="8">
    <source>
        <dbReference type="EMBL" id="WPC22050.1"/>
    </source>
</evidence>
<keyword evidence="4" id="KW-0572">Peptidoglycan-anchor</keyword>
<accession>A0ABZ0Q7D9</accession>
<dbReference type="Pfam" id="PF19258">
    <property type="entry name" value="KxYKxGKxW_sig"/>
    <property type="match status" value="1"/>
</dbReference>
<dbReference type="InterPro" id="IPR019931">
    <property type="entry name" value="LPXTG_anchor"/>
</dbReference>
<evidence type="ECO:0000256" key="3">
    <source>
        <dbReference type="ARBA" id="ARBA00022729"/>
    </source>
</evidence>
<dbReference type="Pfam" id="PF17965">
    <property type="entry name" value="MucBP_2"/>
    <property type="match status" value="3"/>
</dbReference>
<dbReference type="Gene3D" id="2.60.40.4300">
    <property type="match status" value="4"/>
</dbReference>
<dbReference type="Pfam" id="PF00746">
    <property type="entry name" value="Gram_pos_anchor"/>
    <property type="match status" value="1"/>
</dbReference>
<dbReference type="Gene3D" id="3.10.20.470">
    <property type="match status" value="2"/>
</dbReference>
<dbReference type="InterPro" id="IPR041558">
    <property type="entry name" value="MucBP_2"/>
</dbReference>
<protein>
    <submittedName>
        <fullName evidence="8">KxYKxGKxW signal peptide domain-containing protein</fullName>
    </submittedName>
</protein>
<feature type="domain" description="Gram-positive cocci surface proteins LPxTG" evidence="7">
    <location>
        <begin position="1581"/>
        <end position="1617"/>
    </location>
</feature>
<dbReference type="NCBIfam" id="TIGR03715">
    <property type="entry name" value="KxYKxGKxW"/>
    <property type="match status" value="1"/>
</dbReference>
<dbReference type="RefSeq" id="WP_320531965.1">
    <property type="nucleotide sequence ID" value="NZ_CP104774.1"/>
</dbReference>
<feature type="compositionally biased region" description="Low complexity" evidence="5">
    <location>
        <begin position="124"/>
        <end position="138"/>
    </location>
</feature>
<name>A0ABZ0Q7D9_9LACO</name>
<feature type="region of interest" description="Disordered" evidence="5">
    <location>
        <begin position="1507"/>
        <end position="1553"/>
    </location>
</feature>
<feature type="compositionally biased region" description="Polar residues" evidence="5">
    <location>
        <begin position="139"/>
        <end position="150"/>
    </location>
</feature>
<dbReference type="Proteomes" id="UP001302696">
    <property type="component" value="Chromosome"/>
</dbReference>
<keyword evidence="6" id="KW-1133">Transmembrane helix</keyword>
<reference evidence="9" key="1">
    <citation type="submission" date="2024-06" db="EMBL/GenBank/DDBJ databases">
        <authorList>
            <person name="Chang H.C."/>
            <person name="Mun S.Y."/>
        </authorList>
    </citation>
    <scope>NUCLEOTIDE SEQUENCE [LARGE SCALE GENOMIC DNA]</scope>
    <source>
        <strain evidence="9">KT1</strain>
    </source>
</reference>
<keyword evidence="2" id="KW-0964">Secreted</keyword>
<dbReference type="EMBL" id="CP104778">
    <property type="protein sequence ID" value="WPC22050.1"/>
    <property type="molecule type" value="Genomic_DNA"/>
</dbReference>
<keyword evidence="3" id="KW-0732">Signal</keyword>
<feature type="compositionally biased region" description="Low complexity" evidence="5">
    <location>
        <begin position="186"/>
        <end position="201"/>
    </location>
</feature>
<dbReference type="NCBIfam" id="TIGR01167">
    <property type="entry name" value="LPXTG_anchor"/>
    <property type="match status" value="1"/>
</dbReference>
<keyword evidence="6" id="KW-0812">Transmembrane</keyword>
<feature type="compositionally biased region" description="Low complexity" evidence="5">
    <location>
        <begin position="151"/>
        <end position="161"/>
    </location>
</feature>